<protein>
    <submittedName>
        <fullName evidence="2">Uncharacterized protein</fullName>
    </submittedName>
</protein>
<dbReference type="RefSeq" id="WP_014984918.1">
    <property type="nucleotide sequence ID" value="NC_018681.1"/>
</dbReference>
<dbReference type="Pfam" id="PF06353">
    <property type="entry name" value="DUF1062"/>
    <property type="match status" value="1"/>
</dbReference>
<feature type="region of interest" description="Disordered" evidence="1">
    <location>
        <begin position="1"/>
        <end position="26"/>
    </location>
</feature>
<evidence type="ECO:0000313" key="3">
    <source>
        <dbReference type="Proteomes" id="UP000006304"/>
    </source>
</evidence>
<evidence type="ECO:0000313" key="2">
    <source>
        <dbReference type="EMBL" id="AFU02063.1"/>
    </source>
</evidence>
<reference evidence="2 3" key="1">
    <citation type="journal article" date="2012" name="J. Bacteriol.">
        <title>Complete genome sequence of Nocardia brasiliensis HUJEG-1.</title>
        <authorList>
            <person name="Vera-Cabrera L."/>
            <person name="Ortiz-Lopez R."/>
            <person name="Elizondo-Gonzalez R."/>
            <person name="Perez-Maya A.A."/>
            <person name="Ocampo-Candiani J."/>
        </authorList>
    </citation>
    <scope>NUCLEOTIDE SEQUENCE [LARGE SCALE GENOMIC DNA]</scope>
    <source>
        <strain evidence="3">ATCC 700358</strain>
    </source>
</reference>
<dbReference type="Proteomes" id="UP000006304">
    <property type="component" value="Chromosome"/>
</dbReference>
<proteinExistence type="predicted"/>
<accession>K0EQJ9</accession>
<dbReference type="STRING" id="1133849.O3I_020520"/>
<dbReference type="EMBL" id="CP003876">
    <property type="protein sequence ID" value="AFU02063.1"/>
    <property type="molecule type" value="Genomic_DNA"/>
</dbReference>
<dbReference type="HOGENOM" id="CLU_2071735_0_0_11"/>
<gene>
    <name evidence="2" type="ORF">O3I_020520</name>
</gene>
<keyword evidence="3" id="KW-1185">Reference proteome</keyword>
<dbReference type="AlphaFoldDB" id="K0EQJ9"/>
<name>K0EQJ9_NOCB7</name>
<dbReference type="InterPro" id="IPR009412">
    <property type="entry name" value="DUF1062"/>
</dbReference>
<evidence type="ECO:0000256" key="1">
    <source>
        <dbReference type="SAM" id="MobiDB-lite"/>
    </source>
</evidence>
<dbReference type="eggNOG" id="COG4332">
    <property type="taxonomic scope" value="Bacteria"/>
</dbReference>
<dbReference type="KEGG" id="nbr:O3I_020520"/>
<organism evidence="2 3">
    <name type="scientific">Nocardia brasiliensis (strain ATCC 700358 / HUJEG-1)</name>
    <dbReference type="NCBI Taxonomy" id="1133849"/>
    <lineage>
        <taxon>Bacteria</taxon>
        <taxon>Bacillati</taxon>
        <taxon>Actinomycetota</taxon>
        <taxon>Actinomycetes</taxon>
        <taxon>Mycobacteriales</taxon>
        <taxon>Nocardiaceae</taxon>
        <taxon>Nocardia</taxon>
    </lineage>
</organism>
<sequence>MRTERGAGLPHRRSIQGPAADNSTRCRAARLDDARVRQIDRNRLSLDWDQPWRLVTDGSDYLNRAVHFAARIPVRPVRLIAQGCGLPRAEVERLLGDGRLVSAIRLSGTVSDDFTFTLKR</sequence>